<dbReference type="InterPro" id="IPR035979">
    <property type="entry name" value="RBD_domain_sf"/>
</dbReference>
<keyword evidence="7" id="KW-1185">Reference proteome</keyword>
<evidence type="ECO:0000313" key="6">
    <source>
        <dbReference type="EMBL" id="KAL3679253.1"/>
    </source>
</evidence>
<feature type="domain" description="RRM" evidence="5">
    <location>
        <begin position="168"/>
        <end position="215"/>
    </location>
</feature>
<dbReference type="FunFam" id="3.30.70.330:FF:000555">
    <property type="entry name" value="Polyadenylate-binding protein"/>
    <property type="match status" value="1"/>
</dbReference>
<evidence type="ECO:0000259" key="5">
    <source>
        <dbReference type="PROSITE" id="PS50102"/>
    </source>
</evidence>
<evidence type="ECO:0000256" key="4">
    <source>
        <dbReference type="SAM" id="MobiDB-lite"/>
    </source>
</evidence>
<dbReference type="Proteomes" id="UP001633002">
    <property type="component" value="Unassembled WGS sequence"/>
</dbReference>
<dbReference type="Gene3D" id="3.30.70.330">
    <property type="match status" value="3"/>
</dbReference>
<dbReference type="EMBL" id="JBJQOH010000007">
    <property type="protein sequence ID" value="KAL3679253.1"/>
    <property type="molecule type" value="Genomic_DNA"/>
</dbReference>
<dbReference type="InterPro" id="IPR012677">
    <property type="entry name" value="Nucleotide-bd_a/b_plait_sf"/>
</dbReference>
<sequence>MAAVQAPTQPQATPQTTGTAPSQFVSTSLYVGDLDSNVSEAQLYEIFSQVGPVVSIRVCRDLITRRSLGYAYVNYNGAQDATRALELLNFTPVNGKPIRIMFSHRDPSGRKSGTANIFIKNLDKAIDNKALFDTFSAFGTILSCKVATDSNWPVQGRGTRPNGVSKFNNVYVKNIAESTSDEDLRKIFGAYGSISSAVVMRGRRRKVEVLRLCQL</sequence>
<evidence type="ECO:0000256" key="3">
    <source>
        <dbReference type="PROSITE-ProRule" id="PRU00176"/>
    </source>
</evidence>
<name>A0ABD3GJX9_9MARC</name>
<feature type="domain" description="RRM" evidence="5">
    <location>
        <begin position="27"/>
        <end position="105"/>
    </location>
</feature>
<evidence type="ECO:0000256" key="2">
    <source>
        <dbReference type="ARBA" id="ARBA00022884"/>
    </source>
</evidence>
<protein>
    <recommendedName>
        <fullName evidence="5">RRM domain-containing protein</fullName>
    </recommendedName>
</protein>
<gene>
    <name evidence="6" type="ORF">R1sor_022209</name>
</gene>
<dbReference type="SMART" id="SM00360">
    <property type="entry name" value="RRM"/>
    <property type="match status" value="2"/>
</dbReference>
<dbReference type="InterPro" id="IPR034364">
    <property type="entry name" value="PABP_RRM1"/>
</dbReference>
<dbReference type="SUPFAM" id="SSF54928">
    <property type="entry name" value="RNA-binding domain, RBD"/>
    <property type="match status" value="2"/>
</dbReference>
<dbReference type="InterPro" id="IPR000504">
    <property type="entry name" value="RRM_dom"/>
</dbReference>
<keyword evidence="1" id="KW-0677">Repeat</keyword>
<reference evidence="6 7" key="1">
    <citation type="submission" date="2024-09" db="EMBL/GenBank/DDBJ databases">
        <title>Chromosome-scale assembly of Riccia sorocarpa.</title>
        <authorList>
            <person name="Paukszto L."/>
        </authorList>
    </citation>
    <scope>NUCLEOTIDE SEQUENCE [LARGE SCALE GENOMIC DNA]</scope>
    <source>
        <strain evidence="6">LP-2024</strain>
        <tissue evidence="6">Aerial parts of the thallus</tissue>
    </source>
</reference>
<accession>A0ABD3GJX9</accession>
<evidence type="ECO:0000256" key="1">
    <source>
        <dbReference type="ARBA" id="ARBA00022737"/>
    </source>
</evidence>
<dbReference type="CDD" id="cd12378">
    <property type="entry name" value="RRM1_I_PABPs"/>
    <property type="match status" value="1"/>
</dbReference>
<keyword evidence="2 3" id="KW-0694">RNA-binding</keyword>
<dbReference type="GO" id="GO:0003723">
    <property type="term" value="F:RNA binding"/>
    <property type="evidence" value="ECO:0007669"/>
    <property type="project" value="UniProtKB-UniRule"/>
</dbReference>
<dbReference type="PROSITE" id="PS50102">
    <property type="entry name" value="RRM"/>
    <property type="match status" value="2"/>
</dbReference>
<dbReference type="AlphaFoldDB" id="A0ABD3GJX9"/>
<dbReference type="Pfam" id="PF00076">
    <property type="entry name" value="RRM_1"/>
    <property type="match status" value="3"/>
</dbReference>
<comment type="caution">
    <text evidence="6">The sequence shown here is derived from an EMBL/GenBank/DDBJ whole genome shotgun (WGS) entry which is preliminary data.</text>
</comment>
<organism evidence="6 7">
    <name type="scientific">Riccia sorocarpa</name>
    <dbReference type="NCBI Taxonomy" id="122646"/>
    <lineage>
        <taxon>Eukaryota</taxon>
        <taxon>Viridiplantae</taxon>
        <taxon>Streptophyta</taxon>
        <taxon>Embryophyta</taxon>
        <taxon>Marchantiophyta</taxon>
        <taxon>Marchantiopsida</taxon>
        <taxon>Marchantiidae</taxon>
        <taxon>Marchantiales</taxon>
        <taxon>Ricciaceae</taxon>
        <taxon>Riccia</taxon>
    </lineage>
</organism>
<proteinExistence type="predicted"/>
<feature type="region of interest" description="Disordered" evidence="4">
    <location>
        <begin position="1"/>
        <end position="20"/>
    </location>
</feature>
<dbReference type="PANTHER" id="PTHR24012">
    <property type="entry name" value="RNA BINDING PROTEIN"/>
    <property type="match status" value="1"/>
</dbReference>
<evidence type="ECO:0000313" key="7">
    <source>
        <dbReference type="Proteomes" id="UP001633002"/>
    </source>
</evidence>